<feature type="transmembrane region" description="Helical" evidence="1">
    <location>
        <begin position="180"/>
        <end position="201"/>
    </location>
</feature>
<keyword evidence="4" id="KW-1185">Reference proteome</keyword>
<keyword evidence="1" id="KW-1133">Transmembrane helix</keyword>
<comment type="caution">
    <text evidence="3">The sequence shown here is derived from an EMBL/GenBank/DDBJ whole genome shotgun (WGS) entry which is preliminary data.</text>
</comment>
<feature type="transmembrane region" description="Helical" evidence="1">
    <location>
        <begin position="131"/>
        <end position="154"/>
    </location>
</feature>
<reference evidence="3 4" key="1">
    <citation type="submission" date="2019-02" db="EMBL/GenBank/DDBJ databases">
        <title>Genome sequencing of the rare red list fungi Dentipellis fragilis.</title>
        <authorList>
            <person name="Buettner E."/>
            <person name="Kellner H."/>
        </authorList>
    </citation>
    <scope>NUCLEOTIDE SEQUENCE [LARGE SCALE GENOMIC DNA]</scope>
    <source>
        <strain evidence="3 4">DSM 105465</strain>
    </source>
</reference>
<evidence type="ECO:0000256" key="1">
    <source>
        <dbReference type="SAM" id="Phobius"/>
    </source>
</evidence>
<evidence type="ECO:0000313" key="3">
    <source>
        <dbReference type="EMBL" id="TFY71511.1"/>
    </source>
</evidence>
<organism evidence="3 4">
    <name type="scientific">Dentipellis fragilis</name>
    <dbReference type="NCBI Taxonomy" id="205917"/>
    <lineage>
        <taxon>Eukaryota</taxon>
        <taxon>Fungi</taxon>
        <taxon>Dikarya</taxon>
        <taxon>Basidiomycota</taxon>
        <taxon>Agaricomycotina</taxon>
        <taxon>Agaricomycetes</taxon>
        <taxon>Russulales</taxon>
        <taxon>Hericiaceae</taxon>
        <taxon>Dentipellis</taxon>
    </lineage>
</organism>
<dbReference type="Proteomes" id="UP000298327">
    <property type="component" value="Unassembled WGS sequence"/>
</dbReference>
<keyword evidence="1" id="KW-0472">Membrane</keyword>
<evidence type="ECO:0000313" key="4">
    <source>
        <dbReference type="Proteomes" id="UP000298327"/>
    </source>
</evidence>
<accession>A0A4Y9ZCI0</accession>
<dbReference type="EMBL" id="SEOQ01000048">
    <property type="protein sequence ID" value="TFY71511.1"/>
    <property type="molecule type" value="Genomic_DNA"/>
</dbReference>
<proteinExistence type="predicted"/>
<keyword evidence="1" id="KW-0812">Transmembrane</keyword>
<sequence>MSTDQYGPIGGGHNRNRTGADESRVVLRFRGIHLAAANPQIYDYLLTLPDEVALIWGSHWTVTKAIFFLNRYIPFANIGIGIYSDFGYNTSNATCHALYSTIAWMIICGVAVTMTIFILRTWAIWGKNQIIGYGLGILLLMACIAMSVLVQRILRSVEFTPVVPISPNLRGCFITKADTLQYICYAITLAYESVIIVLTLIKGWQHLRTSNSRLVVLLYRDGILAYLLIFASSIANVLVLLLGPLEYADLLILTQRVIHVILTNRIFLNIRRSALARRLVMTRPEVIELEDIRST</sequence>
<dbReference type="InterPro" id="IPR045340">
    <property type="entry name" value="DUF6533"/>
</dbReference>
<name>A0A4Y9ZCI0_9AGAM</name>
<feature type="transmembrane region" description="Helical" evidence="1">
    <location>
        <begin position="222"/>
        <end position="244"/>
    </location>
</feature>
<dbReference type="OrthoDB" id="3350812at2759"/>
<dbReference type="AlphaFoldDB" id="A0A4Y9ZCI0"/>
<dbReference type="Pfam" id="PF20151">
    <property type="entry name" value="DUF6533"/>
    <property type="match status" value="1"/>
</dbReference>
<gene>
    <name evidence="3" type="ORF">EVG20_g1502</name>
</gene>
<feature type="transmembrane region" description="Helical" evidence="1">
    <location>
        <begin position="97"/>
        <end position="119"/>
    </location>
</feature>
<protein>
    <recommendedName>
        <fullName evidence="2">DUF6533 domain-containing protein</fullName>
    </recommendedName>
</protein>
<evidence type="ECO:0000259" key="2">
    <source>
        <dbReference type="Pfam" id="PF20151"/>
    </source>
</evidence>
<feature type="domain" description="DUF6533" evidence="2">
    <location>
        <begin position="41"/>
        <end position="75"/>
    </location>
</feature>